<evidence type="ECO:0000256" key="5">
    <source>
        <dbReference type="ARBA" id="ARBA00022692"/>
    </source>
</evidence>
<dbReference type="GO" id="GO:0006508">
    <property type="term" value="P:proteolysis"/>
    <property type="evidence" value="ECO:0007669"/>
    <property type="project" value="UniProtKB-KW"/>
</dbReference>
<dbReference type="GO" id="GO:0008237">
    <property type="term" value="F:metallopeptidase activity"/>
    <property type="evidence" value="ECO:0007669"/>
    <property type="project" value="UniProtKB-KW"/>
</dbReference>
<evidence type="ECO:0000256" key="4">
    <source>
        <dbReference type="ARBA" id="ARBA00022670"/>
    </source>
</evidence>
<dbReference type="EMBL" id="FORR01000009">
    <property type="protein sequence ID" value="SFJ41765.1"/>
    <property type="molecule type" value="Genomic_DNA"/>
</dbReference>
<keyword evidence="6" id="KW-0479">Metal-binding</keyword>
<dbReference type="CDD" id="cd06161">
    <property type="entry name" value="S2P-M50_SpoIVFB"/>
    <property type="match status" value="1"/>
</dbReference>
<keyword evidence="7" id="KW-0378">Hydrolase</keyword>
<feature type="transmembrane region" description="Helical" evidence="12">
    <location>
        <begin position="155"/>
        <end position="176"/>
    </location>
</feature>
<proteinExistence type="inferred from homology"/>
<evidence type="ECO:0000313" key="14">
    <source>
        <dbReference type="EMBL" id="SFJ41765.1"/>
    </source>
</evidence>
<comment type="cofactor">
    <cofactor evidence="1">
        <name>Zn(2+)</name>
        <dbReference type="ChEBI" id="CHEBI:29105"/>
    </cofactor>
</comment>
<keyword evidence="11 12" id="KW-0472">Membrane</keyword>
<dbReference type="PANTHER" id="PTHR39188:SF3">
    <property type="entry name" value="STAGE IV SPORULATION PROTEIN FB"/>
    <property type="match status" value="1"/>
</dbReference>
<dbReference type="Pfam" id="PF02163">
    <property type="entry name" value="Peptidase_M50"/>
    <property type="match status" value="2"/>
</dbReference>
<keyword evidence="10" id="KW-0482">Metalloprotease</keyword>
<evidence type="ECO:0000256" key="10">
    <source>
        <dbReference type="ARBA" id="ARBA00023049"/>
    </source>
</evidence>
<dbReference type="InterPro" id="IPR008915">
    <property type="entry name" value="Peptidase_M50"/>
</dbReference>
<dbReference type="AlphaFoldDB" id="A0A1I3R6L7"/>
<accession>A0A1I3R6L7</accession>
<comment type="similarity">
    <text evidence="3">Belongs to the peptidase M50B family.</text>
</comment>
<dbReference type="GO" id="GO:0016020">
    <property type="term" value="C:membrane"/>
    <property type="evidence" value="ECO:0007669"/>
    <property type="project" value="UniProtKB-SubCell"/>
</dbReference>
<evidence type="ECO:0000256" key="3">
    <source>
        <dbReference type="ARBA" id="ARBA00007931"/>
    </source>
</evidence>
<evidence type="ECO:0000256" key="8">
    <source>
        <dbReference type="ARBA" id="ARBA00022833"/>
    </source>
</evidence>
<evidence type="ECO:0000256" key="11">
    <source>
        <dbReference type="ARBA" id="ARBA00023136"/>
    </source>
</evidence>
<dbReference type="Proteomes" id="UP000199545">
    <property type="component" value="Unassembled WGS sequence"/>
</dbReference>
<feature type="transmembrane region" description="Helical" evidence="12">
    <location>
        <begin position="16"/>
        <end position="42"/>
    </location>
</feature>
<feature type="transmembrane region" description="Helical" evidence="12">
    <location>
        <begin position="84"/>
        <end position="108"/>
    </location>
</feature>
<gene>
    <name evidence="14" type="ORF">SAMN05421852_10939</name>
</gene>
<evidence type="ECO:0000259" key="13">
    <source>
        <dbReference type="Pfam" id="PF02163"/>
    </source>
</evidence>
<dbReference type="STRING" id="46223.SAMN05421852_10939"/>
<keyword evidence="15" id="KW-1185">Reference proteome</keyword>
<organism evidence="14 15">
    <name type="scientific">Thermoflavimicrobium dichotomicum</name>
    <dbReference type="NCBI Taxonomy" id="46223"/>
    <lineage>
        <taxon>Bacteria</taxon>
        <taxon>Bacillati</taxon>
        <taxon>Bacillota</taxon>
        <taxon>Bacilli</taxon>
        <taxon>Bacillales</taxon>
        <taxon>Thermoactinomycetaceae</taxon>
        <taxon>Thermoflavimicrobium</taxon>
    </lineage>
</organism>
<evidence type="ECO:0000256" key="7">
    <source>
        <dbReference type="ARBA" id="ARBA00022801"/>
    </source>
</evidence>
<dbReference type="GO" id="GO:0046872">
    <property type="term" value="F:metal ion binding"/>
    <property type="evidence" value="ECO:0007669"/>
    <property type="project" value="UniProtKB-KW"/>
</dbReference>
<keyword evidence="4" id="KW-0645">Protease</keyword>
<evidence type="ECO:0000256" key="6">
    <source>
        <dbReference type="ARBA" id="ARBA00022723"/>
    </source>
</evidence>
<feature type="domain" description="Peptidase M50" evidence="13">
    <location>
        <begin position="115"/>
        <end position="148"/>
    </location>
</feature>
<feature type="domain" description="Peptidase M50" evidence="13">
    <location>
        <begin position="33"/>
        <end position="107"/>
    </location>
</feature>
<reference evidence="14 15" key="1">
    <citation type="submission" date="2016-10" db="EMBL/GenBank/DDBJ databases">
        <authorList>
            <person name="de Groot N.N."/>
        </authorList>
    </citation>
    <scope>NUCLEOTIDE SEQUENCE [LARGE SCALE GENOMIC DNA]</scope>
    <source>
        <strain evidence="14 15">DSM 44778</strain>
    </source>
</reference>
<evidence type="ECO:0000313" key="15">
    <source>
        <dbReference type="Proteomes" id="UP000199545"/>
    </source>
</evidence>
<comment type="subcellular location">
    <subcellularLocation>
        <location evidence="2">Membrane</location>
        <topology evidence="2">Multi-pass membrane protein</topology>
    </subcellularLocation>
</comment>
<dbReference type="OrthoDB" id="166377at2"/>
<protein>
    <submittedName>
        <fullName evidence="14">Stage IV sporulation protein FB</fullName>
    </submittedName>
</protein>
<evidence type="ECO:0000256" key="12">
    <source>
        <dbReference type="SAM" id="Phobius"/>
    </source>
</evidence>
<sequence length="289" mass="34047">MNKYPWQGMEIRIHPLFWFMMFLSVWSGYFLEAITLFVLVIIHELGHVTAAWSYGWRIRSMELLPFGGMAKTDEWGTVSAREEIVVALAGPFHHVWLIVISYVFYMMGFWSQDWMAYFIQGNLMLALFNLLPIYPLDGGRVFAAVLSYWVPYRQCLYWTGVISLFLSVGLFVSSFLFPGVTVHFPLLLISFFLLFSNVKAIRQKQVQFIRFLLHRHYQGMKDDYAIQKVIAMANEPLAKVIKRWYKERYHVVEVVDERGNIFGFLPEEMVLQKYFQNPNARLVIDFPDF</sequence>
<dbReference type="PANTHER" id="PTHR39188">
    <property type="entry name" value="MEMBRANE-ASSOCIATED ZINC METALLOPROTEASE M50B"/>
    <property type="match status" value="1"/>
</dbReference>
<evidence type="ECO:0000256" key="2">
    <source>
        <dbReference type="ARBA" id="ARBA00004141"/>
    </source>
</evidence>
<keyword evidence="5 12" id="KW-0812">Transmembrane</keyword>
<keyword evidence="9 12" id="KW-1133">Transmembrane helix</keyword>
<keyword evidence="8" id="KW-0862">Zinc</keyword>
<name>A0A1I3R6L7_9BACL</name>
<evidence type="ECO:0000256" key="1">
    <source>
        <dbReference type="ARBA" id="ARBA00001947"/>
    </source>
</evidence>
<evidence type="ECO:0000256" key="9">
    <source>
        <dbReference type="ARBA" id="ARBA00022989"/>
    </source>
</evidence>
<feature type="transmembrane region" description="Helical" evidence="12">
    <location>
        <begin position="182"/>
        <end position="201"/>
    </location>
</feature>
<feature type="transmembrane region" description="Helical" evidence="12">
    <location>
        <begin position="114"/>
        <end position="134"/>
    </location>
</feature>
<dbReference type="RefSeq" id="WP_093230123.1">
    <property type="nucleotide sequence ID" value="NZ_FORR01000009.1"/>
</dbReference>